<dbReference type="AlphaFoldDB" id="A0A4R5MQ85"/>
<evidence type="ECO:0000259" key="2">
    <source>
        <dbReference type="PROSITE" id="PS51352"/>
    </source>
</evidence>
<comment type="caution">
    <text evidence="3">The sequence shown here is derived from an EMBL/GenBank/DDBJ whole genome shotgun (WGS) entry which is preliminary data.</text>
</comment>
<reference evidence="3 4" key="1">
    <citation type="submission" date="2019-02" db="EMBL/GenBank/DDBJ databases">
        <title>Pedobacter sp. nov., a novel speices isolated from soil of pinguins habitat in Antarcitica.</title>
        <authorList>
            <person name="He R.-H."/>
        </authorList>
    </citation>
    <scope>NUCLEOTIDE SEQUENCE [LARGE SCALE GENOMIC DNA]</scope>
    <source>
        <strain evidence="3 4">E01020</strain>
    </source>
</reference>
<proteinExistence type="predicted"/>
<keyword evidence="1" id="KW-0676">Redox-active center</keyword>
<evidence type="ECO:0000313" key="4">
    <source>
        <dbReference type="Proteomes" id="UP000295668"/>
    </source>
</evidence>
<evidence type="ECO:0000313" key="3">
    <source>
        <dbReference type="EMBL" id="TDG38040.1"/>
    </source>
</evidence>
<dbReference type="PANTHER" id="PTHR42852:SF13">
    <property type="entry name" value="PROTEIN DIPZ"/>
    <property type="match status" value="1"/>
</dbReference>
<accession>A0A4R5MQ85</accession>
<protein>
    <submittedName>
        <fullName evidence="3">TlpA family protein disulfide reductase</fullName>
    </submittedName>
</protein>
<sequence>MKFLKKNIVNTILLVLFAVLFFVPDAKAFVLKGFINIGLFSPDIKEEKTVVPDLDGIKFKNAKGEIVDLGELKGKVVFLNFWATWCPPCRAEMPSINKLYTQFKDDADVVFIFVDGDGDLPKANAFMKARNYQMPVFKAESNVPNQIFSGSLPTTVIFDKQGRISLKHEGMADYSSKKIIDFLMKLKAG</sequence>
<organism evidence="3 4">
    <name type="scientific">Pedobacter changchengzhani</name>
    <dbReference type="NCBI Taxonomy" id="2529274"/>
    <lineage>
        <taxon>Bacteria</taxon>
        <taxon>Pseudomonadati</taxon>
        <taxon>Bacteroidota</taxon>
        <taxon>Sphingobacteriia</taxon>
        <taxon>Sphingobacteriales</taxon>
        <taxon>Sphingobacteriaceae</taxon>
        <taxon>Pedobacter</taxon>
    </lineage>
</organism>
<dbReference type="PANTHER" id="PTHR42852">
    <property type="entry name" value="THIOL:DISULFIDE INTERCHANGE PROTEIN DSBE"/>
    <property type="match status" value="1"/>
</dbReference>
<dbReference type="SUPFAM" id="SSF52833">
    <property type="entry name" value="Thioredoxin-like"/>
    <property type="match status" value="1"/>
</dbReference>
<dbReference type="PROSITE" id="PS51352">
    <property type="entry name" value="THIOREDOXIN_2"/>
    <property type="match status" value="1"/>
</dbReference>
<dbReference type="Pfam" id="PF00578">
    <property type="entry name" value="AhpC-TSA"/>
    <property type="match status" value="1"/>
</dbReference>
<gene>
    <name evidence="3" type="ORF">EZJ43_00785</name>
</gene>
<dbReference type="InterPro" id="IPR000866">
    <property type="entry name" value="AhpC/TSA"/>
</dbReference>
<feature type="domain" description="Thioredoxin" evidence="2">
    <location>
        <begin position="45"/>
        <end position="188"/>
    </location>
</feature>
<dbReference type="InterPro" id="IPR050553">
    <property type="entry name" value="Thioredoxin_ResA/DsbE_sf"/>
</dbReference>
<dbReference type="EMBL" id="SJCY01000001">
    <property type="protein sequence ID" value="TDG38040.1"/>
    <property type="molecule type" value="Genomic_DNA"/>
</dbReference>
<dbReference type="GO" id="GO:0016491">
    <property type="term" value="F:oxidoreductase activity"/>
    <property type="evidence" value="ECO:0007669"/>
    <property type="project" value="InterPro"/>
</dbReference>
<evidence type="ECO:0000256" key="1">
    <source>
        <dbReference type="ARBA" id="ARBA00023284"/>
    </source>
</evidence>
<dbReference type="InterPro" id="IPR013766">
    <property type="entry name" value="Thioredoxin_domain"/>
</dbReference>
<dbReference type="Proteomes" id="UP000295668">
    <property type="component" value="Unassembled WGS sequence"/>
</dbReference>
<dbReference type="PROSITE" id="PS00194">
    <property type="entry name" value="THIOREDOXIN_1"/>
    <property type="match status" value="1"/>
</dbReference>
<name>A0A4R5MQ85_9SPHI</name>
<dbReference type="CDD" id="cd02966">
    <property type="entry name" value="TlpA_like_family"/>
    <property type="match status" value="1"/>
</dbReference>
<dbReference type="Gene3D" id="3.40.30.10">
    <property type="entry name" value="Glutaredoxin"/>
    <property type="match status" value="1"/>
</dbReference>
<dbReference type="OrthoDB" id="9815205at2"/>
<keyword evidence="4" id="KW-1185">Reference proteome</keyword>
<dbReference type="InterPro" id="IPR036249">
    <property type="entry name" value="Thioredoxin-like_sf"/>
</dbReference>
<dbReference type="GO" id="GO:0016209">
    <property type="term" value="F:antioxidant activity"/>
    <property type="evidence" value="ECO:0007669"/>
    <property type="project" value="InterPro"/>
</dbReference>
<dbReference type="InterPro" id="IPR017937">
    <property type="entry name" value="Thioredoxin_CS"/>
</dbReference>